<reference evidence="2" key="1">
    <citation type="submission" date="2022-10" db="EMBL/GenBank/DDBJ databases">
        <title>Fusarium specimens isolated from Avocado Roots.</title>
        <authorList>
            <person name="Stajich J."/>
            <person name="Roper C."/>
            <person name="Heimlech-Rivalta G."/>
        </authorList>
    </citation>
    <scope>NUCLEOTIDE SEQUENCE</scope>
    <source>
        <strain evidence="2">CF00143</strain>
    </source>
</reference>
<name>A0A9W8PKE2_9HYPO</name>
<accession>A0A9W8PKE2</accession>
<feature type="compositionally biased region" description="Polar residues" evidence="1">
    <location>
        <begin position="1"/>
        <end position="15"/>
    </location>
</feature>
<feature type="region of interest" description="Disordered" evidence="1">
    <location>
        <begin position="1"/>
        <end position="138"/>
    </location>
</feature>
<evidence type="ECO:0000256" key="1">
    <source>
        <dbReference type="SAM" id="MobiDB-lite"/>
    </source>
</evidence>
<dbReference type="EMBL" id="JAPDHF010000013">
    <property type="protein sequence ID" value="KAJ4009696.1"/>
    <property type="molecule type" value="Genomic_DNA"/>
</dbReference>
<sequence>MEETPTISTVFTSNHDPLLPGATDIITSSLPTSTAAPSSKSPLNTVESRWSHSDDSVPTPLPVTEPMELNEIKTETVKRPLTRVMSPPPHYSDYWKGDNEDYEVGVRGTGGEPSGSQYYEPHYSDPKGKGKARDDYGY</sequence>
<keyword evidence="3" id="KW-1185">Reference proteome</keyword>
<proteinExistence type="predicted"/>
<evidence type="ECO:0000313" key="3">
    <source>
        <dbReference type="Proteomes" id="UP001152130"/>
    </source>
</evidence>
<protein>
    <submittedName>
        <fullName evidence="2">Uncharacterized protein</fullName>
    </submittedName>
</protein>
<feature type="compositionally biased region" description="Basic and acidic residues" evidence="1">
    <location>
        <begin position="122"/>
        <end position="138"/>
    </location>
</feature>
<dbReference type="AlphaFoldDB" id="A0A9W8PKE2"/>
<organism evidence="2 3">
    <name type="scientific">Fusarium irregulare</name>
    <dbReference type="NCBI Taxonomy" id="2494466"/>
    <lineage>
        <taxon>Eukaryota</taxon>
        <taxon>Fungi</taxon>
        <taxon>Dikarya</taxon>
        <taxon>Ascomycota</taxon>
        <taxon>Pezizomycotina</taxon>
        <taxon>Sordariomycetes</taxon>
        <taxon>Hypocreomycetidae</taxon>
        <taxon>Hypocreales</taxon>
        <taxon>Nectriaceae</taxon>
        <taxon>Fusarium</taxon>
        <taxon>Fusarium incarnatum-equiseti species complex</taxon>
    </lineage>
</organism>
<dbReference type="Proteomes" id="UP001152130">
    <property type="component" value="Unassembled WGS sequence"/>
</dbReference>
<gene>
    <name evidence="2" type="ORF">NW766_008817</name>
</gene>
<evidence type="ECO:0000313" key="2">
    <source>
        <dbReference type="EMBL" id="KAJ4009696.1"/>
    </source>
</evidence>
<feature type="compositionally biased region" description="Low complexity" evidence="1">
    <location>
        <begin position="27"/>
        <end position="43"/>
    </location>
</feature>
<comment type="caution">
    <text evidence="2">The sequence shown here is derived from an EMBL/GenBank/DDBJ whole genome shotgun (WGS) entry which is preliminary data.</text>
</comment>